<name>A0A2N9I7N2_FAGSY</name>
<gene>
    <name evidence="2" type="ORF">FSB_LOCUS48544</name>
</gene>
<sequence>MAPSRHHHPDPLPLSFSPLNHPIWSCMGEFCWRLWVAQASNGLSLFCRHDLAIPVGVEIFFGCGCLVGIEFRDLFQFEFLLIILLLGGLLGWDQGSKPSAVPGHWLLWLFLKSSGL</sequence>
<reference evidence="2" key="1">
    <citation type="submission" date="2018-02" db="EMBL/GenBank/DDBJ databases">
        <authorList>
            <person name="Cohen D.B."/>
            <person name="Kent A.D."/>
        </authorList>
    </citation>
    <scope>NUCLEOTIDE SEQUENCE</scope>
</reference>
<proteinExistence type="predicted"/>
<evidence type="ECO:0000313" key="2">
    <source>
        <dbReference type="EMBL" id="SPD20662.1"/>
    </source>
</evidence>
<keyword evidence="1" id="KW-0472">Membrane</keyword>
<accession>A0A2N9I7N2</accession>
<feature type="transmembrane region" description="Helical" evidence="1">
    <location>
        <begin position="75"/>
        <end position="92"/>
    </location>
</feature>
<evidence type="ECO:0000256" key="1">
    <source>
        <dbReference type="SAM" id="Phobius"/>
    </source>
</evidence>
<keyword evidence="1" id="KW-1133">Transmembrane helix</keyword>
<protein>
    <submittedName>
        <fullName evidence="2">Uncharacterized protein</fullName>
    </submittedName>
</protein>
<organism evidence="2">
    <name type="scientific">Fagus sylvatica</name>
    <name type="common">Beechnut</name>
    <dbReference type="NCBI Taxonomy" id="28930"/>
    <lineage>
        <taxon>Eukaryota</taxon>
        <taxon>Viridiplantae</taxon>
        <taxon>Streptophyta</taxon>
        <taxon>Embryophyta</taxon>
        <taxon>Tracheophyta</taxon>
        <taxon>Spermatophyta</taxon>
        <taxon>Magnoliopsida</taxon>
        <taxon>eudicotyledons</taxon>
        <taxon>Gunneridae</taxon>
        <taxon>Pentapetalae</taxon>
        <taxon>rosids</taxon>
        <taxon>fabids</taxon>
        <taxon>Fagales</taxon>
        <taxon>Fagaceae</taxon>
        <taxon>Fagus</taxon>
    </lineage>
</organism>
<keyword evidence="1" id="KW-0812">Transmembrane</keyword>
<dbReference type="EMBL" id="OIVN01005057">
    <property type="protein sequence ID" value="SPD20662.1"/>
    <property type="molecule type" value="Genomic_DNA"/>
</dbReference>
<dbReference type="AlphaFoldDB" id="A0A2N9I7N2"/>
<feature type="transmembrane region" description="Helical" evidence="1">
    <location>
        <begin position="51"/>
        <end position="69"/>
    </location>
</feature>